<reference evidence="2" key="1">
    <citation type="thesis" date="2020" institute="ProQuest LLC" country="789 East Eisenhower Parkway, Ann Arbor, MI, USA">
        <title>Comparative Genomics and Chromosome Evolution.</title>
        <authorList>
            <person name="Mudd A.B."/>
        </authorList>
    </citation>
    <scope>NUCLEOTIDE SEQUENCE</scope>
    <source>
        <strain evidence="2">237g6f4</strain>
        <tissue evidence="2">Blood</tissue>
    </source>
</reference>
<sequence length="73" mass="7672">MAPPELWRPGPGHGGDAGGLAAVAASAERYAGSLLLHGARIARELPRVDGAEQQESPRRLVQQRHQQAAGRLG</sequence>
<accession>A0AAV7A880</accession>
<dbReference type="EMBL" id="WNYA01000009">
    <property type="protein sequence ID" value="KAG8556975.1"/>
    <property type="molecule type" value="Genomic_DNA"/>
</dbReference>
<comment type="caution">
    <text evidence="2">The sequence shown here is derived from an EMBL/GenBank/DDBJ whole genome shotgun (WGS) entry which is preliminary data.</text>
</comment>
<feature type="compositionally biased region" description="Basic and acidic residues" evidence="1">
    <location>
        <begin position="49"/>
        <end position="58"/>
    </location>
</feature>
<organism evidence="2 3">
    <name type="scientific">Engystomops pustulosus</name>
    <name type="common">Tungara frog</name>
    <name type="synonym">Physalaemus pustulosus</name>
    <dbReference type="NCBI Taxonomy" id="76066"/>
    <lineage>
        <taxon>Eukaryota</taxon>
        <taxon>Metazoa</taxon>
        <taxon>Chordata</taxon>
        <taxon>Craniata</taxon>
        <taxon>Vertebrata</taxon>
        <taxon>Euteleostomi</taxon>
        <taxon>Amphibia</taxon>
        <taxon>Batrachia</taxon>
        <taxon>Anura</taxon>
        <taxon>Neobatrachia</taxon>
        <taxon>Hyloidea</taxon>
        <taxon>Leptodactylidae</taxon>
        <taxon>Leiuperinae</taxon>
        <taxon>Engystomops</taxon>
    </lineage>
</organism>
<keyword evidence="3" id="KW-1185">Reference proteome</keyword>
<evidence type="ECO:0000256" key="1">
    <source>
        <dbReference type="SAM" id="MobiDB-lite"/>
    </source>
</evidence>
<evidence type="ECO:0000313" key="3">
    <source>
        <dbReference type="Proteomes" id="UP000824782"/>
    </source>
</evidence>
<evidence type="ECO:0000313" key="2">
    <source>
        <dbReference type="EMBL" id="KAG8556975.1"/>
    </source>
</evidence>
<name>A0AAV7A880_ENGPU</name>
<dbReference type="AlphaFoldDB" id="A0AAV7A880"/>
<dbReference type="Proteomes" id="UP000824782">
    <property type="component" value="Unassembled WGS sequence"/>
</dbReference>
<proteinExistence type="predicted"/>
<gene>
    <name evidence="2" type="ORF">GDO81_018275</name>
</gene>
<feature type="region of interest" description="Disordered" evidence="1">
    <location>
        <begin position="49"/>
        <end position="73"/>
    </location>
</feature>
<protein>
    <submittedName>
        <fullName evidence="2">Uncharacterized protein</fullName>
    </submittedName>
</protein>